<evidence type="ECO:0000259" key="5">
    <source>
        <dbReference type="PROSITE" id="PS50076"/>
    </source>
</evidence>
<evidence type="ECO:0000256" key="3">
    <source>
        <dbReference type="SAM" id="Coils"/>
    </source>
</evidence>
<dbReference type="Gene3D" id="1.10.287.110">
    <property type="entry name" value="DnaJ domain"/>
    <property type="match status" value="1"/>
</dbReference>
<evidence type="ECO:0000313" key="6">
    <source>
        <dbReference type="EMBL" id="QQK74211.1"/>
    </source>
</evidence>
<dbReference type="CDD" id="cd06257">
    <property type="entry name" value="DnaJ"/>
    <property type="match status" value="1"/>
</dbReference>
<protein>
    <submittedName>
        <fullName evidence="6">DnaJ domain-containing protein</fullName>
    </submittedName>
</protein>
<dbReference type="Proteomes" id="UP000595823">
    <property type="component" value="Chromosome"/>
</dbReference>
<dbReference type="Pfam" id="PF00226">
    <property type="entry name" value="DnaJ"/>
    <property type="match status" value="1"/>
</dbReference>
<dbReference type="GO" id="GO:0006260">
    <property type="term" value="P:DNA replication"/>
    <property type="evidence" value="ECO:0007669"/>
    <property type="project" value="UniProtKB-KW"/>
</dbReference>
<evidence type="ECO:0000256" key="2">
    <source>
        <dbReference type="ARBA" id="ARBA00023016"/>
    </source>
</evidence>
<dbReference type="SUPFAM" id="SSF46565">
    <property type="entry name" value="Chaperone J-domain"/>
    <property type="match status" value="1"/>
</dbReference>
<keyword evidence="1" id="KW-0235">DNA replication</keyword>
<dbReference type="PANTHER" id="PTHR44240">
    <property type="entry name" value="DNAJ DOMAIN (PROKARYOTIC HEAT SHOCK PROTEIN)-RELATED"/>
    <property type="match status" value="1"/>
</dbReference>
<dbReference type="InterPro" id="IPR036869">
    <property type="entry name" value="J_dom_sf"/>
</dbReference>
<evidence type="ECO:0000256" key="4">
    <source>
        <dbReference type="SAM" id="MobiDB-lite"/>
    </source>
</evidence>
<feature type="domain" description="J" evidence="5">
    <location>
        <begin position="321"/>
        <end position="377"/>
    </location>
</feature>
<proteinExistence type="predicted"/>
<keyword evidence="7" id="KW-1185">Reference proteome</keyword>
<evidence type="ECO:0000256" key="1">
    <source>
        <dbReference type="ARBA" id="ARBA00022705"/>
    </source>
</evidence>
<feature type="coiled-coil region" evidence="3">
    <location>
        <begin position="258"/>
        <end position="302"/>
    </location>
</feature>
<dbReference type="SMART" id="SM00271">
    <property type="entry name" value="DnaJ"/>
    <property type="match status" value="1"/>
</dbReference>
<sequence>MATPTVHDRVQGLTFEEMKSDISNYQSLVAESVVEIGARLKRIKEEDLTHGHFTEFLEELDIKPRQAQKMMQCADQFANAPSTADLTPGKMYEMLTLPPEIDRGEFAQGEHVVPSTGDHKTVADMTSKEMREVVKAHKPEKEAPEQPQARETIDIEPEEQAHTSQTNRELTGEEAIARLKPTFWLLLSEEVEENMTLTDLKNIAQLSHADQSMCIGDYDKYGLFPVEKYFYGISDKNYGYLMRIIEKLYKELVFSGLKDSLNERVDKLNETFQTQEEYRRELDAINAEVDEYIAEKKKERESHDDWFKSAFESGGSAGIAKSYETLGLEVGASASEVKNQYKTLMKALHPDVSKTDVTSHLFQMVKDAYDDINAQQEAAG</sequence>
<evidence type="ECO:0000313" key="7">
    <source>
        <dbReference type="Proteomes" id="UP000595823"/>
    </source>
</evidence>
<keyword evidence="2" id="KW-0346">Stress response</keyword>
<dbReference type="KEGG" id="scia:HUG15_00310"/>
<dbReference type="InterPro" id="IPR052276">
    <property type="entry name" value="Diphthamide-biosynth_chaperone"/>
</dbReference>
<dbReference type="AlphaFoldDB" id="A0A7T6Z030"/>
<dbReference type="InterPro" id="IPR001623">
    <property type="entry name" value="DnaJ_domain"/>
</dbReference>
<dbReference type="PRINTS" id="PR00625">
    <property type="entry name" value="JDOMAIN"/>
</dbReference>
<organism evidence="6 7">
    <name type="scientific">Salicibibacter cibarius</name>
    <dbReference type="NCBI Taxonomy" id="2743000"/>
    <lineage>
        <taxon>Bacteria</taxon>
        <taxon>Bacillati</taxon>
        <taxon>Bacillota</taxon>
        <taxon>Bacilli</taxon>
        <taxon>Bacillales</taxon>
        <taxon>Bacillaceae</taxon>
        <taxon>Salicibibacter</taxon>
    </lineage>
</organism>
<keyword evidence="3" id="KW-0175">Coiled coil</keyword>
<name>A0A7T6Z030_9BACI</name>
<gene>
    <name evidence="6" type="ORF">HUG15_00310</name>
</gene>
<dbReference type="EMBL" id="CP054705">
    <property type="protein sequence ID" value="QQK74211.1"/>
    <property type="molecule type" value="Genomic_DNA"/>
</dbReference>
<feature type="region of interest" description="Disordered" evidence="4">
    <location>
        <begin position="136"/>
        <end position="170"/>
    </location>
</feature>
<accession>A0A7T6Z030</accession>
<dbReference type="RefSeq" id="WP_200126213.1">
    <property type="nucleotide sequence ID" value="NZ_CP054705.1"/>
</dbReference>
<dbReference type="PANTHER" id="PTHR44240:SF10">
    <property type="entry name" value="J DOMAIN-CONTAINING PROTEIN"/>
    <property type="match status" value="1"/>
</dbReference>
<reference evidence="6 7" key="1">
    <citation type="submission" date="2020-06" db="EMBL/GenBank/DDBJ databases">
        <title>Genomic analysis of Salicibibacter sp. NKC5-3.</title>
        <authorList>
            <person name="Oh Y.J."/>
        </authorList>
    </citation>
    <scope>NUCLEOTIDE SEQUENCE [LARGE SCALE GENOMIC DNA]</scope>
    <source>
        <strain evidence="6 7">NKC5-3</strain>
    </source>
</reference>
<dbReference type="PROSITE" id="PS50076">
    <property type="entry name" value="DNAJ_2"/>
    <property type="match status" value="1"/>
</dbReference>